<sequence>MPATRGRSKTPAKSPSRGRSKTPTPKAKASPKTKSTPKRTTPVKKSKSPAPARRRTAVNVRELNPTPGRPSSRPAPKTAKPKKSWHPLLLVGSSSVFGSTAPPALNTVVTMAFWNAAFFFVEYTLREVFARTIVAYPVFALERSRHVLARHLGTDFFACALCAGIACLNLKHLDSFTRKFWDPDSRWSKAYESRMYKYIPEAHHVLLIFSAYQIKNLFDAVVWNDGPLFIFHHVFSFIASWSAMHGGGHGLGHTYALFYMGVSEISTTVLVVLANFDDEHGVAGLADAFPLTKNIWGGLFVAAFVVCRCVLWPFVTKFILQDLSAMIANEKDKKSQNIKGLLQCIYFICASLTALQFVFLLQIFYMAYVEISKML</sequence>
<organism evidence="8 9">
    <name type="scientific">Tetraparma gracilis</name>
    <dbReference type="NCBI Taxonomy" id="2962635"/>
    <lineage>
        <taxon>Eukaryota</taxon>
        <taxon>Sar</taxon>
        <taxon>Stramenopiles</taxon>
        <taxon>Ochrophyta</taxon>
        <taxon>Bolidophyceae</taxon>
        <taxon>Parmales</taxon>
        <taxon>Triparmaceae</taxon>
        <taxon>Tetraparma</taxon>
    </lineage>
</organism>
<dbReference type="Pfam" id="PF03798">
    <property type="entry name" value="TRAM_LAG1_CLN8"/>
    <property type="match status" value="1"/>
</dbReference>
<feature type="transmembrane region" description="Helical" evidence="6">
    <location>
        <begin position="256"/>
        <end position="276"/>
    </location>
</feature>
<evidence type="ECO:0000256" key="5">
    <source>
        <dbReference type="SAM" id="MobiDB-lite"/>
    </source>
</evidence>
<evidence type="ECO:0000313" key="8">
    <source>
        <dbReference type="EMBL" id="GMI27397.1"/>
    </source>
</evidence>
<keyword evidence="3 6" id="KW-1133">Transmembrane helix</keyword>
<evidence type="ECO:0000259" key="7">
    <source>
        <dbReference type="Pfam" id="PF03798"/>
    </source>
</evidence>
<proteinExistence type="predicted"/>
<evidence type="ECO:0000256" key="4">
    <source>
        <dbReference type="ARBA" id="ARBA00023136"/>
    </source>
</evidence>
<evidence type="ECO:0000313" key="9">
    <source>
        <dbReference type="Proteomes" id="UP001165060"/>
    </source>
</evidence>
<evidence type="ECO:0000256" key="6">
    <source>
        <dbReference type="SAM" id="Phobius"/>
    </source>
</evidence>
<dbReference type="InterPro" id="IPR006634">
    <property type="entry name" value="TLC-dom"/>
</dbReference>
<evidence type="ECO:0000256" key="2">
    <source>
        <dbReference type="ARBA" id="ARBA00022692"/>
    </source>
</evidence>
<comment type="subcellular location">
    <subcellularLocation>
        <location evidence="1">Membrane</location>
        <topology evidence="1">Multi-pass membrane protein</topology>
    </subcellularLocation>
</comment>
<reference evidence="8 9" key="1">
    <citation type="journal article" date="2023" name="Commun. Biol.">
        <title>Genome analysis of Parmales, the sister group of diatoms, reveals the evolutionary specialization of diatoms from phago-mixotrophs to photoautotrophs.</title>
        <authorList>
            <person name="Ban H."/>
            <person name="Sato S."/>
            <person name="Yoshikawa S."/>
            <person name="Yamada K."/>
            <person name="Nakamura Y."/>
            <person name="Ichinomiya M."/>
            <person name="Sato N."/>
            <person name="Blanc-Mathieu R."/>
            <person name="Endo H."/>
            <person name="Kuwata A."/>
            <person name="Ogata H."/>
        </authorList>
    </citation>
    <scope>NUCLEOTIDE SEQUENCE [LARGE SCALE GENOMIC DNA]</scope>
</reference>
<dbReference type="Proteomes" id="UP001165060">
    <property type="component" value="Unassembled WGS sequence"/>
</dbReference>
<feature type="region of interest" description="Disordered" evidence="5">
    <location>
        <begin position="1"/>
        <end position="84"/>
    </location>
</feature>
<keyword evidence="2 6" id="KW-0812">Transmembrane</keyword>
<gene>
    <name evidence="8" type="ORF">TeGR_g996</name>
</gene>
<dbReference type="EMBL" id="BRYB01002908">
    <property type="protein sequence ID" value="GMI27397.1"/>
    <property type="molecule type" value="Genomic_DNA"/>
</dbReference>
<feature type="compositionally biased region" description="Basic residues" evidence="5">
    <location>
        <begin position="1"/>
        <end position="20"/>
    </location>
</feature>
<keyword evidence="4 6" id="KW-0472">Membrane</keyword>
<evidence type="ECO:0000256" key="1">
    <source>
        <dbReference type="ARBA" id="ARBA00004141"/>
    </source>
</evidence>
<protein>
    <recommendedName>
        <fullName evidence="7">TLC domain-containing protein</fullName>
    </recommendedName>
</protein>
<feature type="domain" description="TLC" evidence="7">
    <location>
        <begin position="173"/>
        <end position="366"/>
    </location>
</feature>
<comment type="caution">
    <text evidence="8">The sequence shown here is derived from an EMBL/GenBank/DDBJ whole genome shotgun (WGS) entry which is preliminary data.</text>
</comment>
<feature type="transmembrane region" description="Helical" evidence="6">
    <location>
        <begin position="296"/>
        <end position="320"/>
    </location>
</feature>
<evidence type="ECO:0000256" key="3">
    <source>
        <dbReference type="ARBA" id="ARBA00022989"/>
    </source>
</evidence>
<name>A0ABQ6MK41_9STRA</name>
<feature type="compositionally biased region" description="Basic residues" evidence="5">
    <location>
        <begin position="29"/>
        <end position="56"/>
    </location>
</feature>
<accession>A0ABQ6MK41</accession>
<keyword evidence="9" id="KW-1185">Reference proteome</keyword>
<feature type="transmembrane region" description="Helical" evidence="6">
    <location>
        <begin position="341"/>
        <end position="368"/>
    </location>
</feature>